<dbReference type="AlphaFoldDB" id="A0A7S1GQE0"/>
<proteinExistence type="predicted"/>
<accession>A0A7S1GQE0</accession>
<name>A0A7S1GQE0_CYCTE</name>
<keyword evidence="2" id="KW-0472">Membrane</keyword>
<reference evidence="3" key="1">
    <citation type="submission" date="2021-01" db="EMBL/GenBank/DDBJ databases">
        <authorList>
            <person name="Corre E."/>
            <person name="Pelletier E."/>
            <person name="Niang G."/>
            <person name="Scheremetjew M."/>
            <person name="Finn R."/>
            <person name="Kale V."/>
            <person name="Holt S."/>
            <person name="Cochrane G."/>
            <person name="Meng A."/>
            <person name="Brown T."/>
            <person name="Cohen L."/>
        </authorList>
    </citation>
    <scope>NUCLEOTIDE SEQUENCE</scope>
    <source>
        <strain evidence="3">ECT3854</strain>
    </source>
</reference>
<feature type="transmembrane region" description="Helical" evidence="2">
    <location>
        <begin position="146"/>
        <end position="163"/>
    </location>
</feature>
<keyword evidence="2" id="KW-1133">Transmembrane helix</keyword>
<evidence type="ECO:0000313" key="3">
    <source>
        <dbReference type="EMBL" id="CAD8943318.1"/>
    </source>
</evidence>
<evidence type="ECO:0000256" key="1">
    <source>
        <dbReference type="SAM" id="MobiDB-lite"/>
    </source>
</evidence>
<feature type="region of interest" description="Disordered" evidence="1">
    <location>
        <begin position="220"/>
        <end position="240"/>
    </location>
</feature>
<gene>
    <name evidence="3" type="ORF">CTEN0397_LOCUS14385</name>
</gene>
<evidence type="ECO:0000256" key="2">
    <source>
        <dbReference type="SAM" id="Phobius"/>
    </source>
</evidence>
<dbReference type="EMBL" id="HBFW01022308">
    <property type="protein sequence ID" value="CAD8943318.1"/>
    <property type="molecule type" value="Transcribed_RNA"/>
</dbReference>
<sequence length="240" mass="27734">MQDVVVVMTHIINTSMLNVSAFLTEDRRRRRRLVGTKLYFNEEHSNVENVSLSIPSETLWWKYIVGYYLEANENQSDIEPKIRSALNTSILDGLFLEELRDRVDKVVGVAQPGYEENSTLFVYVRGENDPIYVSDLDVTTWDIRRWVGLGIFCGTLLLTLALTRTARKRRKKWEEQENWGIRLATEHDINELLTYGWQHDGQQLTLYDKTKLGYRDDDSMLIGGPYPPREITSPSSGASQ</sequence>
<organism evidence="3">
    <name type="scientific">Cyclophora tenuis</name>
    <name type="common">Marine diatom</name>
    <dbReference type="NCBI Taxonomy" id="216820"/>
    <lineage>
        <taxon>Eukaryota</taxon>
        <taxon>Sar</taxon>
        <taxon>Stramenopiles</taxon>
        <taxon>Ochrophyta</taxon>
        <taxon>Bacillariophyta</taxon>
        <taxon>Fragilariophyceae</taxon>
        <taxon>Fragilariophycidae</taxon>
        <taxon>Cyclophorales</taxon>
        <taxon>Cyclophoraceae</taxon>
        <taxon>Cyclophora</taxon>
    </lineage>
</organism>
<protein>
    <submittedName>
        <fullName evidence="3">Uncharacterized protein</fullName>
    </submittedName>
</protein>
<keyword evidence="2" id="KW-0812">Transmembrane</keyword>